<dbReference type="CDD" id="cd02513">
    <property type="entry name" value="CMP-NeuAc_Synthase"/>
    <property type="match status" value="1"/>
</dbReference>
<dbReference type="EMBL" id="FOWD01000006">
    <property type="protein sequence ID" value="SFO00195.1"/>
    <property type="molecule type" value="Genomic_DNA"/>
</dbReference>
<evidence type="ECO:0000313" key="1">
    <source>
        <dbReference type="EMBL" id="SFO00195.1"/>
    </source>
</evidence>
<dbReference type="GO" id="GO:0008781">
    <property type="term" value="F:N-acylneuraminate cytidylyltransferase activity"/>
    <property type="evidence" value="ECO:0007669"/>
    <property type="project" value="TreeGrafter"/>
</dbReference>
<dbReference type="InterPro" id="IPR029044">
    <property type="entry name" value="Nucleotide-diphossugar_trans"/>
</dbReference>
<dbReference type="AlphaFoldDB" id="A0A1I5DLP7"/>
<protein>
    <submittedName>
        <fullName evidence="1">N-acylneuraminate cytidylyltransferase</fullName>
    </submittedName>
</protein>
<dbReference type="Pfam" id="PF02348">
    <property type="entry name" value="CTP_transf_3"/>
    <property type="match status" value="1"/>
</dbReference>
<dbReference type="PANTHER" id="PTHR21485:SF6">
    <property type="entry name" value="N-ACYLNEURAMINATE CYTIDYLYLTRANSFERASE-RELATED"/>
    <property type="match status" value="1"/>
</dbReference>
<keyword evidence="1" id="KW-0548">Nucleotidyltransferase</keyword>
<dbReference type="STRING" id="1527.SAMN04489757_10681"/>
<name>A0A1I5DLP7_9FIRM</name>
<accession>A0A1I5DLP7</accession>
<reference evidence="1 2" key="1">
    <citation type="submission" date="2016-10" db="EMBL/GenBank/DDBJ databases">
        <authorList>
            <person name="de Groot N.N."/>
        </authorList>
    </citation>
    <scope>NUCLEOTIDE SEQUENCE [LARGE SCALE GENOMIC DNA]</scope>
    <source>
        <strain evidence="1 2">DSM 1283</strain>
    </source>
</reference>
<dbReference type="SUPFAM" id="SSF53448">
    <property type="entry name" value="Nucleotide-diphospho-sugar transferases"/>
    <property type="match status" value="1"/>
</dbReference>
<dbReference type="RefSeq" id="WP_091684983.1">
    <property type="nucleotide sequence ID" value="NZ_BAABFM010000013.1"/>
</dbReference>
<proteinExistence type="predicted"/>
<keyword evidence="1" id="KW-0808">Transferase</keyword>
<evidence type="ECO:0000313" key="2">
    <source>
        <dbReference type="Proteomes" id="UP000198806"/>
    </source>
</evidence>
<dbReference type="PANTHER" id="PTHR21485">
    <property type="entry name" value="HAD SUPERFAMILY MEMBERS CMAS AND KDSC"/>
    <property type="match status" value="1"/>
</dbReference>
<sequence>MKNLAIIPARSGSKGLKDKNIKLLNGKPLLAYSVEAAKNSEIFEEIHVSTDTILYADIAIEYGASVPFLRSGKNSTDTASSWDVVRETISKYEEMGRVFDTVTLLQPTTPLRTADNIKEAYEILQRSGKNSVVSVCEVEHSPLWCNTLPQDGTMENFIRKDISILPRQKLDTYYRINGAVYIVKVPYFKACKSIYDENCIAYIMDKEKSIDIDDEFDFKLATAIINISNNE</sequence>
<dbReference type="Gene3D" id="3.90.550.10">
    <property type="entry name" value="Spore Coat Polysaccharide Biosynthesis Protein SpsA, Chain A"/>
    <property type="match status" value="1"/>
</dbReference>
<keyword evidence="2" id="KW-1185">Reference proteome</keyword>
<organism evidence="1 2">
    <name type="scientific">Anaerocolumna aminovalerica</name>
    <dbReference type="NCBI Taxonomy" id="1527"/>
    <lineage>
        <taxon>Bacteria</taxon>
        <taxon>Bacillati</taxon>
        <taxon>Bacillota</taxon>
        <taxon>Clostridia</taxon>
        <taxon>Lachnospirales</taxon>
        <taxon>Lachnospiraceae</taxon>
        <taxon>Anaerocolumna</taxon>
    </lineage>
</organism>
<dbReference type="OrthoDB" id="9805604at2"/>
<gene>
    <name evidence="1" type="ORF">SAMN04489757_10681</name>
</gene>
<dbReference type="InterPro" id="IPR050793">
    <property type="entry name" value="CMP-NeuNAc_synthase"/>
</dbReference>
<dbReference type="Proteomes" id="UP000198806">
    <property type="component" value="Unassembled WGS sequence"/>
</dbReference>
<dbReference type="InterPro" id="IPR003329">
    <property type="entry name" value="Cytidylyl_trans"/>
</dbReference>